<dbReference type="CDD" id="cd01317">
    <property type="entry name" value="DHOase_IIa"/>
    <property type="match status" value="1"/>
</dbReference>
<gene>
    <name evidence="6" type="primary">pyrC</name>
    <name evidence="8" type="ORF">ciss_09760</name>
</gene>
<dbReference type="PROSITE" id="PS00482">
    <property type="entry name" value="DIHYDROOROTASE_1"/>
    <property type="match status" value="1"/>
</dbReference>
<dbReference type="Gene3D" id="3.20.20.140">
    <property type="entry name" value="Metal-dependent hydrolases"/>
    <property type="match status" value="1"/>
</dbReference>
<name>A0A1L8D1M6_9THEO</name>
<dbReference type="SUPFAM" id="SSF51556">
    <property type="entry name" value="Metallo-dependent hydrolases"/>
    <property type="match status" value="1"/>
</dbReference>
<comment type="caution">
    <text evidence="8">The sequence shown here is derived from an EMBL/GenBank/DDBJ whole genome shotgun (WGS) entry which is preliminary data.</text>
</comment>
<dbReference type="Gene3D" id="2.30.40.10">
    <property type="entry name" value="Urease, subunit C, domain 1"/>
    <property type="match status" value="1"/>
</dbReference>
<feature type="binding site" evidence="6">
    <location>
        <begin position="62"/>
        <end position="64"/>
    </location>
    <ligand>
        <name>substrate</name>
    </ligand>
</feature>
<feature type="binding site" evidence="6">
    <location>
        <position position="151"/>
    </location>
    <ligand>
        <name>Zn(2+)</name>
        <dbReference type="ChEBI" id="CHEBI:29105"/>
        <label>1</label>
    </ligand>
</feature>
<dbReference type="GO" id="GO:0004151">
    <property type="term" value="F:dihydroorotase activity"/>
    <property type="evidence" value="ECO:0007669"/>
    <property type="project" value="UniProtKB-UniRule"/>
</dbReference>
<dbReference type="InterPro" id="IPR004722">
    <property type="entry name" value="DHOase"/>
</dbReference>
<feature type="binding site" evidence="6">
    <location>
        <position position="277"/>
    </location>
    <ligand>
        <name>substrate</name>
    </ligand>
</feature>
<dbReference type="GO" id="GO:0008270">
    <property type="term" value="F:zinc ion binding"/>
    <property type="evidence" value="ECO:0007669"/>
    <property type="project" value="UniProtKB-UniRule"/>
</dbReference>
<dbReference type="EC" id="3.5.2.3" evidence="6"/>
<dbReference type="InterPro" id="IPR050138">
    <property type="entry name" value="DHOase/Allantoinase_Hydrolase"/>
</dbReference>
<dbReference type="PANTHER" id="PTHR43668:SF2">
    <property type="entry name" value="ALLANTOINASE"/>
    <property type="match status" value="1"/>
</dbReference>
<keyword evidence="3 6" id="KW-0479">Metal-binding</keyword>
<accession>A0A1L8D1M6</accession>
<feature type="active site" evidence="6">
    <location>
        <position position="304"/>
    </location>
</feature>
<evidence type="ECO:0000256" key="3">
    <source>
        <dbReference type="ARBA" id="ARBA00022723"/>
    </source>
</evidence>
<keyword evidence="6" id="KW-0862">Zinc</keyword>
<feature type="binding site" evidence="6">
    <location>
        <position position="231"/>
    </location>
    <ligand>
        <name>Zn(2+)</name>
        <dbReference type="ChEBI" id="CHEBI:29105"/>
        <label>2</label>
    </ligand>
</feature>
<feature type="binding site" evidence="6">
    <location>
        <position position="151"/>
    </location>
    <ligand>
        <name>Zn(2+)</name>
        <dbReference type="ChEBI" id="CHEBI:29105"/>
        <label>2</label>
    </ligand>
</feature>
<feature type="binding site" evidence="6">
    <location>
        <begin position="322"/>
        <end position="323"/>
    </location>
    <ligand>
        <name>substrate</name>
    </ligand>
</feature>
<comment type="cofactor">
    <cofactor evidence="6">
        <name>Zn(2+)</name>
        <dbReference type="ChEBI" id="CHEBI:29105"/>
    </cofactor>
    <text evidence="6">Binds 2 Zn(2+) ions per subunit.</text>
</comment>
<dbReference type="GO" id="GO:0004038">
    <property type="term" value="F:allantoinase activity"/>
    <property type="evidence" value="ECO:0007669"/>
    <property type="project" value="TreeGrafter"/>
</dbReference>
<dbReference type="InterPro" id="IPR024403">
    <property type="entry name" value="DHOase_cat"/>
</dbReference>
<feature type="binding site" evidence="6">
    <location>
        <position position="304"/>
    </location>
    <ligand>
        <name>Zn(2+)</name>
        <dbReference type="ChEBI" id="CHEBI:29105"/>
        <label>1</label>
    </ligand>
</feature>
<organism evidence="8 9">
    <name type="scientific">Carboxydothermus islandicus</name>
    <dbReference type="NCBI Taxonomy" id="661089"/>
    <lineage>
        <taxon>Bacteria</taxon>
        <taxon>Bacillati</taxon>
        <taxon>Bacillota</taxon>
        <taxon>Clostridia</taxon>
        <taxon>Thermoanaerobacterales</taxon>
        <taxon>Thermoanaerobacteraceae</taxon>
        <taxon>Carboxydothermus</taxon>
    </lineage>
</organism>
<feature type="binding site" evidence="6">
    <location>
        <position position="60"/>
    </location>
    <ligand>
        <name>Zn(2+)</name>
        <dbReference type="ChEBI" id="CHEBI:29105"/>
        <label>1</label>
    </ligand>
</feature>
<dbReference type="PANTHER" id="PTHR43668">
    <property type="entry name" value="ALLANTOINASE"/>
    <property type="match status" value="1"/>
</dbReference>
<evidence type="ECO:0000256" key="6">
    <source>
        <dbReference type="HAMAP-Rule" id="MF_00220"/>
    </source>
</evidence>
<dbReference type="GO" id="GO:0044205">
    <property type="term" value="P:'de novo' UMP biosynthetic process"/>
    <property type="evidence" value="ECO:0007669"/>
    <property type="project" value="UniProtKB-UniRule"/>
</dbReference>
<dbReference type="UniPathway" id="UPA00070">
    <property type="reaction ID" value="UER00117"/>
</dbReference>
<dbReference type="NCBIfam" id="TIGR00857">
    <property type="entry name" value="pyrC_multi"/>
    <property type="match status" value="1"/>
</dbReference>
<dbReference type="AlphaFoldDB" id="A0A1L8D1M6"/>
<evidence type="ECO:0000256" key="5">
    <source>
        <dbReference type="ARBA" id="ARBA00022975"/>
    </source>
</evidence>
<dbReference type="Proteomes" id="UP000187338">
    <property type="component" value="Unassembled WGS sequence"/>
</dbReference>
<dbReference type="InterPro" id="IPR002195">
    <property type="entry name" value="Dihydroorotase_CS"/>
</dbReference>
<evidence type="ECO:0000256" key="1">
    <source>
        <dbReference type="ARBA" id="ARBA00002368"/>
    </source>
</evidence>
<dbReference type="HAMAP" id="MF_00220_B">
    <property type="entry name" value="PyrC_classI_B"/>
    <property type="match status" value="1"/>
</dbReference>
<feature type="binding site" evidence="6">
    <location>
        <position position="94"/>
    </location>
    <ligand>
        <name>substrate</name>
    </ligand>
</feature>
<feature type="binding site" evidence="6">
    <location>
        <position position="308"/>
    </location>
    <ligand>
        <name>substrate</name>
    </ligand>
</feature>
<keyword evidence="9" id="KW-1185">Reference proteome</keyword>
<dbReference type="InterPro" id="IPR032466">
    <property type="entry name" value="Metal_Hydrolase"/>
</dbReference>
<reference evidence="9" key="1">
    <citation type="submission" date="2016-12" db="EMBL/GenBank/DDBJ databases">
        <title>Draft Genome Sequences od Carboxydothermus pertinax and islandicus, Hydrogenogenic Carboxydotrophic Bacteria.</title>
        <authorList>
            <person name="Fukuyama Y."/>
            <person name="Ohmae K."/>
            <person name="Yoneda Y."/>
            <person name="Yoshida T."/>
            <person name="Sako Y."/>
        </authorList>
    </citation>
    <scope>NUCLEOTIDE SEQUENCE [LARGE SCALE GENOMIC DNA]</scope>
    <source>
        <strain evidence="9">SET</strain>
    </source>
</reference>
<feature type="binding site" evidence="6">
    <location>
        <position position="178"/>
    </location>
    <ligand>
        <name>Zn(2+)</name>
        <dbReference type="ChEBI" id="CHEBI:29105"/>
        <label>2</label>
    </ligand>
</feature>
<feature type="domain" description="Dihydroorotase catalytic" evidence="7">
    <location>
        <begin position="50"/>
        <end position="236"/>
    </location>
</feature>
<dbReference type="GO" id="GO:0005737">
    <property type="term" value="C:cytoplasm"/>
    <property type="evidence" value="ECO:0007669"/>
    <property type="project" value="TreeGrafter"/>
</dbReference>
<evidence type="ECO:0000256" key="2">
    <source>
        <dbReference type="ARBA" id="ARBA00010286"/>
    </source>
</evidence>
<comment type="pathway">
    <text evidence="6">Pyrimidine metabolism; UMP biosynthesis via de novo pathway; (S)-dihydroorotate from bicarbonate: step 3/3.</text>
</comment>
<comment type="similarity">
    <text evidence="2 6">Belongs to the metallo-dependent hydrolases superfamily. DHOase family. Class I DHOase subfamily.</text>
</comment>
<evidence type="ECO:0000313" key="9">
    <source>
        <dbReference type="Proteomes" id="UP000187338"/>
    </source>
</evidence>
<comment type="catalytic activity">
    <reaction evidence="6">
        <text>(S)-dihydroorotate + H2O = N-carbamoyl-L-aspartate + H(+)</text>
        <dbReference type="Rhea" id="RHEA:24296"/>
        <dbReference type="ChEBI" id="CHEBI:15377"/>
        <dbReference type="ChEBI" id="CHEBI:15378"/>
        <dbReference type="ChEBI" id="CHEBI:30864"/>
        <dbReference type="ChEBI" id="CHEBI:32814"/>
        <dbReference type="EC" id="3.5.2.3"/>
    </reaction>
</comment>
<comment type="function">
    <text evidence="1 6">Catalyzes the reversible cyclization of carbamoyl aspartate to dihydroorotate.</text>
</comment>
<keyword evidence="5 6" id="KW-0665">Pyrimidine biosynthesis</keyword>
<evidence type="ECO:0000313" key="8">
    <source>
        <dbReference type="EMBL" id="GAV25043.1"/>
    </source>
</evidence>
<evidence type="ECO:0000259" key="7">
    <source>
        <dbReference type="Pfam" id="PF12890"/>
    </source>
</evidence>
<evidence type="ECO:0000256" key="4">
    <source>
        <dbReference type="ARBA" id="ARBA00022801"/>
    </source>
</evidence>
<dbReference type="STRING" id="661089.ciss_09760"/>
<dbReference type="GO" id="GO:0006145">
    <property type="term" value="P:purine nucleobase catabolic process"/>
    <property type="evidence" value="ECO:0007669"/>
    <property type="project" value="TreeGrafter"/>
</dbReference>
<dbReference type="InterPro" id="IPR011059">
    <property type="entry name" value="Metal-dep_hydrolase_composite"/>
</dbReference>
<dbReference type="PROSITE" id="PS00483">
    <property type="entry name" value="DIHYDROOROTASE_2"/>
    <property type="match status" value="1"/>
</dbReference>
<dbReference type="EMBL" id="BDJL01000030">
    <property type="protein sequence ID" value="GAV25043.1"/>
    <property type="molecule type" value="Genomic_DNA"/>
</dbReference>
<dbReference type="SUPFAM" id="SSF51338">
    <property type="entry name" value="Composite domain of metallo-dependent hydrolases"/>
    <property type="match status" value="1"/>
</dbReference>
<sequence>MGMLIKNGNVVMVEDGKISKMDVLIDKGIIAEISPEINRNDVEVIDIEEKFLIPGLIDMHVHFRDPGYTHKEDIHSGSKAALAGGFTGVLMMPNTDPPPDNATVVYYWKEKSKNIPLNILFSGCITKGRAGKELSKLHELKEAGVVAITDDGNWVANGAVFRHAMEYAAALDLLVITHAEEPTIANRGVINEGYWSTVLGLRGIPKAAENVAIYRDIEIAKITGAKLHVAHLSTAEGVRLVAAAKKLGLKVTAEVTPYHLVLTDEALAGYDTNLKVNPPLREAEEQKALLKGLLEGVIDVIATDHAPHASYEKNVEFNDAPFGMEGLETAFPVLYTELVLTKKITLEKLLLKMTVNPAKILQLPKQGDIKKGNYANLTIIDPKLTLKVSEELLVGKSKNNPFLGKTLTGWPVMTIYQGIVAYQRLLKGVQ</sequence>
<protein>
    <recommendedName>
        <fullName evidence="6">Dihydroorotase</fullName>
        <shortName evidence="6">DHOase</shortName>
        <ecNumber evidence="6">3.5.2.3</ecNumber>
    </recommendedName>
</protein>
<feature type="binding site" evidence="6">
    <location>
        <position position="62"/>
    </location>
    <ligand>
        <name>Zn(2+)</name>
        <dbReference type="ChEBI" id="CHEBI:29105"/>
        <label>1</label>
    </ligand>
</feature>
<proteinExistence type="inferred from homology"/>
<keyword evidence="4 6" id="KW-0378">Hydrolase</keyword>
<dbReference type="Pfam" id="PF12890">
    <property type="entry name" value="DHOase"/>
    <property type="match status" value="1"/>
</dbReference>